<accession>A0A9P0HNR5</accession>
<dbReference type="PANTHER" id="PTHR46237">
    <property type="entry name" value="CYTOCHROME B5 REDUCTASE 4 FAMILY MEMBER"/>
    <property type="match status" value="1"/>
</dbReference>
<dbReference type="EMBL" id="OV725082">
    <property type="protein sequence ID" value="CAH1406123.1"/>
    <property type="molecule type" value="Genomic_DNA"/>
</dbReference>
<organism evidence="6 7">
    <name type="scientific">Nezara viridula</name>
    <name type="common">Southern green stink bug</name>
    <name type="synonym">Cimex viridulus</name>
    <dbReference type="NCBI Taxonomy" id="85310"/>
    <lineage>
        <taxon>Eukaryota</taxon>
        <taxon>Metazoa</taxon>
        <taxon>Ecdysozoa</taxon>
        <taxon>Arthropoda</taxon>
        <taxon>Hexapoda</taxon>
        <taxon>Insecta</taxon>
        <taxon>Pterygota</taxon>
        <taxon>Neoptera</taxon>
        <taxon>Paraneoptera</taxon>
        <taxon>Hemiptera</taxon>
        <taxon>Heteroptera</taxon>
        <taxon>Panheteroptera</taxon>
        <taxon>Pentatomomorpha</taxon>
        <taxon>Pentatomoidea</taxon>
        <taxon>Pentatomidae</taxon>
        <taxon>Pentatominae</taxon>
        <taxon>Nezara</taxon>
    </lineage>
</organism>
<reference evidence="6" key="1">
    <citation type="submission" date="2022-01" db="EMBL/GenBank/DDBJ databases">
        <authorList>
            <person name="King R."/>
        </authorList>
    </citation>
    <scope>NUCLEOTIDE SEQUENCE</scope>
</reference>
<evidence type="ECO:0000259" key="5">
    <source>
        <dbReference type="PROSITE" id="PS50255"/>
    </source>
</evidence>
<dbReference type="InterPro" id="IPR051872">
    <property type="entry name" value="Cytochrome_b5/Flavoprotein_Rdt"/>
</dbReference>
<name>A0A9P0HNR5_NEZVI</name>
<dbReference type="GO" id="GO:0004128">
    <property type="term" value="F:cytochrome-b5 reductase activity, acting on NAD(P)H"/>
    <property type="evidence" value="ECO:0007669"/>
    <property type="project" value="TreeGrafter"/>
</dbReference>
<dbReference type="PROSITE" id="PS00191">
    <property type="entry name" value="CYTOCHROME_B5_1"/>
    <property type="match status" value="1"/>
</dbReference>
<dbReference type="AlphaFoldDB" id="A0A9P0HNR5"/>
<comment type="similarity">
    <text evidence="4">Belongs to the cytochrome b5 family.</text>
</comment>
<keyword evidence="7" id="KW-1185">Reference proteome</keyword>
<dbReference type="InterPro" id="IPR001199">
    <property type="entry name" value="Cyt_B5-like_heme/steroid-bd"/>
</dbReference>
<dbReference type="InterPro" id="IPR018506">
    <property type="entry name" value="Cyt_B5_heme-BS"/>
</dbReference>
<dbReference type="SMART" id="SM01117">
    <property type="entry name" value="Cyt-b5"/>
    <property type="match status" value="1"/>
</dbReference>
<dbReference type="Gene3D" id="3.10.120.10">
    <property type="entry name" value="Cytochrome b5-like heme/steroid binding domain"/>
    <property type="match status" value="1"/>
</dbReference>
<sequence>MSATGNPRNKVALKPGHSLMDWIRLGNSGEDLAGTGGAILQVTKEQLAQHSTEKDAWLCIRGNVYNITRYMDFHPGGAEELMKGAGIDATNLFNKITSLEDTGLVLLSQAKNLNEKEFDLESLSLMKIKEYLFQ</sequence>
<dbReference type="GO" id="GO:0005783">
    <property type="term" value="C:endoplasmic reticulum"/>
    <property type="evidence" value="ECO:0007669"/>
    <property type="project" value="TreeGrafter"/>
</dbReference>
<keyword evidence="3 4" id="KW-0408">Iron</keyword>
<dbReference type="GO" id="GO:0020037">
    <property type="term" value="F:heme binding"/>
    <property type="evidence" value="ECO:0007669"/>
    <property type="project" value="UniProtKB-UniRule"/>
</dbReference>
<evidence type="ECO:0000256" key="2">
    <source>
        <dbReference type="ARBA" id="ARBA00022723"/>
    </source>
</evidence>
<evidence type="ECO:0000256" key="4">
    <source>
        <dbReference type="RuleBase" id="RU362121"/>
    </source>
</evidence>
<dbReference type="InterPro" id="IPR036400">
    <property type="entry name" value="Cyt_B5-like_heme/steroid_sf"/>
</dbReference>
<dbReference type="Proteomes" id="UP001152798">
    <property type="component" value="Chromosome 6"/>
</dbReference>
<dbReference type="Pfam" id="PF00173">
    <property type="entry name" value="Cyt-b5"/>
    <property type="match status" value="1"/>
</dbReference>
<protein>
    <recommendedName>
        <fullName evidence="5">Cytochrome b5 heme-binding domain-containing protein</fullName>
    </recommendedName>
</protein>
<keyword evidence="2 4" id="KW-0479">Metal-binding</keyword>
<dbReference type="OrthoDB" id="432299at2759"/>
<dbReference type="GO" id="GO:0046872">
    <property type="term" value="F:metal ion binding"/>
    <property type="evidence" value="ECO:0007669"/>
    <property type="project" value="UniProtKB-UniRule"/>
</dbReference>
<gene>
    <name evidence="6" type="ORF">NEZAVI_LOCUS14133</name>
</gene>
<feature type="domain" description="Cytochrome b5 heme-binding" evidence="5">
    <location>
        <begin position="39"/>
        <end position="124"/>
    </location>
</feature>
<evidence type="ECO:0000313" key="7">
    <source>
        <dbReference type="Proteomes" id="UP001152798"/>
    </source>
</evidence>
<evidence type="ECO:0000256" key="1">
    <source>
        <dbReference type="ARBA" id="ARBA00022617"/>
    </source>
</evidence>
<proteinExistence type="inferred from homology"/>
<dbReference type="SUPFAM" id="SSF55856">
    <property type="entry name" value="Cytochrome b5-like heme/steroid binding domain"/>
    <property type="match status" value="1"/>
</dbReference>
<dbReference type="PANTHER" id="PTHR46237:SF1">
    <property type="entry name" value="CYTOCHROME B5 REDUCTASE 4"/>
    <property type="match status" value="1"/>
</dbReference>
<dbReference type="PROSITE" id="PS50255">
    <property type="entry name" value="CYTOCHROME_B5_2"/>
    <property type="match status" value="1"/>
</dbReference>
<keyword evidence="1 4" id="KW-0349">Heme</keyword>
<dbReference type="GO" id="GO:0006801">
    <property type="term" value="P:superoxide metabolic process"/>
    <property type="evidence" value="ECO:0007669"/>
    <property type="project" value="TreeGrafter"/>
</dbReference>
<evidence type="ECO:0000313" key="6">
    <source>
        <dbReference type="EMBL" id="CAH1406123.1"/>
    </source>
</evidence>
<evidence type="ECO:0000256" key="3">
    <source>
        <dbReference type="ARBA" id="ARBA00023004"/>
    </source>
</evidence>